<dbReference type="GO" id="GO:0005739">
    <property type="term" value="C:mitochondrion"/>
    <property type="evidence" value="ECO:0000318"/>
    <property type="project" value="GO_Central"/>
</dbReference>
<keyword evidence="4" id="KW-0472">Membrane</keyword>
<evidence type="ECO:0000313" key="7">
    <source>
        <dbReference type="Proteomes" id="UP000011750"/>
    </source>
</evidence>
<dbReference type="Pfam" id="PF12037">
    <property type="entry name" value="ATAD3_N"/>
    <property type="match status" value="1"/>
</dbReference>
<sequence>MGHCPMRREQLRHEDPAQTEGDPRHSSSGSPYSPILSSSKLTSDGRRRQSSDVKDRAAGSEPSSPSSKLTPHVREDRAAASEKTKQRGRSRARRPRDSSNVGEDRAAASAKKKSSSVGEGTEAGLVDGVAKAQNLRYEDELARKRLHTDHEAQRRHNVELVKMQEESSIRKEQARIATEEQIQAQQRQTEKERAELERETICVKSMADTEGRAHEAKLTEEQNRRMLFDKINGEREKWLAAINTTFGHIEGGVKALLTDRNILIMTIGGATALAAGVYTTLTYFCVEFLF</sequence>
<dbReference type="InterPro" id="IPR021911">
    <property type="entry name" value="ATAD3_N"/>
</dbReference>
<name>M4EH66_BRACM</name>
<evidence type="ECO:0000256" key="4">
    <source>
        <dbReference type="SAM" id="Phobius"/>
    </source>
</evidence>
<dbReference type="AlphaFoldDB" id="M4EH66"/>
<keyword evidence="4" id="KW-1133">Transmembrane helix</keyword>
<dbReference type="PANTHER" id="PTHR23075">
    <property type="entry name" value="PUTATIVE ATP-ASE"/>
    <property type="match status" value="1"/>
</dbReference>
<dbReference type="InParanoid" id="M4EH66"/>
<keyword evidence="7" id="KW-1185">Reference proteome</keyword>
<protein>
    <recommendedName>
        <fullName evidence="5">ATPase family AAA domain-containing protein</fullName>
    </recommendedName>
</protein>
<dbReference type="Gramene" id="Bra028131.1">
    <property type="protein sequence ID" value="Bra028131.1-P"/>
    <property type="gene ID" value="Bra028131"/>
</dbReference>
<dbReference type="EnsemblPlants" id="Bra028131.1">
    <property type="protein sequence ID" value="Bra028131.1-P"/>
    <property type="gene ID" value="Bra028131"/>
</dbReference>
<feature type="compositionally biased region" description="Low complexity" evidence="3">
    <location>
        <begin position="26"/>
        <end position="39"/>
    </location>
</feature>
<accession>M4EH66</accession>
<dbReference type="GO" id="GO:0007005">
    <property type="term" value="P:mitochondrion organization"/>
    <property type="evidence" value="ECO:0000318"/>
    <property type="project" value="GO_Central"/>
</dbReference>
<proteinExistence type="predicted"/>
<organism evidence="6 7">
    <name type="scientific">Brassica campestris</name>
    <name type="common">Field mustard</name>
    <dbReference type="NCBI Taxonomy" id="3711"/>
    <lineage>
        <taxon>Eukaryota</taxon>
        <taxon>Viridiplantae</taxon>
        <taxon>Streptophyta</taxon>
        <taxon>Embryophyta</taxon>
        <taxon>Tracheophyta</taxon>
        <taxon>Spermatophyta</taxon>
        <taxon>Magnoliopsida</taxon>
        <taxon>eudicotyledons</taxon>
        <taxon>Gunneridae</taxon>
        <taxon>Pentapetalae</taxon>
        <taxon>rosids</taxon>
        <taxon>malvids</taxon>
        <taxon>Brassicales</taxon>
        <taxon>Brassicaceae</taxon>
        <taxon>Brassiceae</taxon>
        <taxon>Brassica</taxon>
    </lineage>
</organism>
<evidence type="ECO:0000256" key="1">
    <source>
        <dbReference type="ARBA" id="ARBA00022741"/>
    </source>
</evidence>
<dbReference type="STRING" id="51351.M4EH66"/>
<keyword evidence="4" id="KW-0812">Transmembrane</keyword>
<dbReference type="eggNOG" id="KOG0742">
    <property type="taxonomic scope" value="Eukaryota"/>
</dbReference>
<evidence type="ECO:0000259" key="5">
    <source>
        <dbReference type="Pfam" id="PF12037"/>
    </source>
</evidence>
<evidence type="ECO:0000256" key="3">
    <source>
        <dbReference type="SAM" id="MobiDB-lite"/>
    </source>
</evidence>
<dbReference type="PANTHER" id="PTHR23075:SF13">
    <property type="entry name" value="AAA-TYPE ATPASE FAMILY PROTEIN"/>
    <property type="match status" value="1"/>
</dbReference>
<feature type="compositionally biased region" description="Basic and acidic residues" evidence="3">
    <location>
        <begin position="72"/>
        <end position="85"/>
    </location>
</feature>
<reference evidence="6 7" key="2">
    <citation type="journal article" date="2018" name="Hortic Res">
        <title>Improved Brassica rapa reference genome by single-molecule sequencing and chromosome conformation capture technologies.</title>
        <authorList>
            <person name="Zhang L."/>
            <person name="Cai X."/>
            <person name="Wu J."/>
            <person name="Liu M."/>
            <person name="Grob S."/>
            <person name="Cheng F."/>
            <person name="Liang J."/>
            <person name="Cai C."/>
            <person name="Liu Z."/>
            <person name="Liu B."/>
            <person name="Wang F."/>
            <person name="Li S."/>
            <person name="Liu F."/>
            <person name="Li X."/>
            <person name="Cheng L."/>
            <person name="Yang W."/>
            <person name="Li M.H."/>
            <person name="Grossniklaus U."/>
            <person name="Zheng H."/>
            <person name="Wang X."/>
        </authorList>
    </citation>
    <scope>NUCLEOTIDE SEQUENCE [LARGE SCALE GENOMIC DNA]</scope>
    <source>
        <strain evidence="6 7">cv. Chiifu-401-42</strain>
    </source>
</reference>
<keyword evidence="1" id="KW-0547">Nucleotide-binding</keyword>
<evidence type="ECO:0000256" key="2">
    <source>
        <dbReference type="ARBA" id="ARBA00022840"/>
    </source>
</evidence>
<feature type="domain" description="ATPase family AAA" evidence="5">
    <location>
        <begin position="130"/>
        <end position="280"/>
    </location>
</feature>
<evidence type="ECO:0000313" key="6">
    <source>
        <dbReference type="EnsemblPlants" id="Bra028131.1-P"/>
    </source>
</evidence>
<feature type="compositionally biased region" description="Basic and acidic residues" evidence="3">
    <location>
        <begin position="1"/>
        <end position="25"/>
    </location>
</feature>
<reference evidence="6" key="3">
    <citation type="submission" date="2023-03" db="UniProtKB">
        <authorList>
            <consortium name="EnsemblPlants"/>
        </authorList>
    </citation>
    <scope>IDENTIFICATION</scope>
    <source>
        <strain evidence="6">cv. Chiifu-401-42</strain>
    </source>
</reference>
<feature type="region of interest" description="Disordered" evidence="3">
    <location>
        <begin position="1"/>
        <end position="122"/>
    </location>
</feature>
<feature type="transmembrane region" description="Helical" evidence="4">
    <location>
        <begin position="262"/>
        <end position="284"/>
    </location>
</feature>
<keyword evidence="2" id="KW-0067">ATP-binding</keyword>
<reference evidence="6 7" key="1">
    <citation type="journal article" date="2011" name="Nat. Genet.">
        <title>The genome of the mesopolyploid crop species Brassica rapa.</title>
        <authorList>
            <consortium name="Brassica rapa Genome Sequencing Project Consortium"/>
            <person name="Wang X."/>
            <person name="Wang H."/>
            <person name="Wang J."/>
            <person name="Sun R."/>
            <person name="Wu J."/>
            <person name="Liu S."/>
            <person name="Bai Y."/>
            <person name="Mun J.H."/>
            <person name="Bancroft I."/>
            <person name="Cheng F."/>
            <person name="Huang S."/>
            <person name="Li X."/>
            <person name="Hua W."/>
            <person name="Wang J."/>
            <person name="Wang X."/>
            <person name="Freeling M."/>
            <person name="Pires J.C."/>
            <person name="Paterson A.H."/>
            <person name="Chalhoub B."/>
            <person name="Wang B."/>
            <person name="Hayward A."/>
            <person name="Sharpe A.G."/>
            <person name="Park B.S."/>
            <person name="Weisshaar B."/>
            <person name="Liu B."/>
            <person name="Li B."/>
            <person name="Liu B."/>
            <person name="Tong C."/>
            <person name="Song C."/>
            <person name="Duran C."/>
            <person name="Peng C."/>
            <person name="Geng C."/>
            <person name="Koh C."/>
            <person name="Lin C."/>
            <person name="Edwards D."/>
            <person name="Mu D."/>
            <person name="Shen D."/>
            <person name="Soumpourou E."/>
            <person name="Li F."/>
            <person name="Fraser F."/>
            <person name="Conant G."/>
            <person name="Lassalle G."/>
            <person name="King G.J."/>
            <person name="Bonnema G."/>
            <person name="Tang H."/>
            <person name="Wang H."/>
            <person name="Belcram H."/>
            <person name="Zhou H."/>
            <person name="Hirakawa H."/>
            <person name="Abe H."/>
            <person name="Guo H."/>
            <person name="Wang H."/>
            <person name="Jin H."/>
            <person name="Parkin I.A."/>
            <person name="Batley J."/>
            <person name="Kim J.S."/>
            <person name="Just J."/>
            <person name="Li J."/>
            <person name="Xu J."/>
            <person name="Deng J."/>
            <person name="Kim J.A."/>
            <person name="Li J."/>
            <person name="Yu J."/>
            <person name="Meng J."/>
            <person name="Wang J."/>
            <person name="Min J."/>
            <person name="Poulain J."/>
            <person name="Wang J."/>
            <person name="Hatakeyama K."/>
            <person name="Wu K."/>
            <person name="Wang L."/>
            <person name="Fang L."/>
            <person name="Trick M."/>
            <person name="Links M.G."/>
            <person name="Zhao M."/>
            <person name="Jin M."/>
            <person name="Ramchiary N."/>
            <person name="Drou N."/>
            <person name="Berkman P.J."/>
            <person name="Cai Q."/>
            <person name="Huang Q."/>
            <person name="Li R."/>
            <person name="Tabata S."/>
            <person name="Cheng S."/>
            <person name="Zhang S."/>
            <person name="Zhang S."/>
            <person name="Huang S."/>
            <person name="Sato S."/>
            <person name="Sun S."/>
            <person name="Kwon S.J."/>
            <person name="Choi S.R."/>
            <person name="Lee T.H."/>
            <person name="Fan W."/>
            <person name="Zhao X."/>
            <person name="Tan X."/>
            <person name="Xu X."/>
            <person name="Wang Y."/>
            <person name="Qiu Y."/>
            <person name="Yin Y."/>
            <person name="Li Y."/>
            <person name="Du Y."/>
            <person name="Liao Y."/>
            <person name="Lim Y."/>
            <person name="Narusaka Y."/>
            <person name="Wang Y."/>
            <person name="Wang Z."/>
            <person name="Li Z."/>
            <person name="Wang Z."/>
            <person name="Xiong Z."/>
            <person name="Zhang Z."/>
        </authorList>
    </citation>
    <scope>NUCLEOTIDE SEQUENCE [LARGE SCALE GENOMIC DNA]</scope>
    <source>
        <strain evidence="6 7">cv. Chiifu-401-42</strain>
    </source>
</reference>
<dbReference type="Proteomes" id="UP000011750">
    <property type="component" value="Chromosome A04"/>
</dbReference>
<dbReference type="GO" id="GO:0005524">
    <property type="term" value="F:ATP binding"/>
    <property type="evidence" value="ECO:0007669"/>
    <property type="project" value="UniProtKB-KW"/>
</dbReference>
<feature type="compositionally biased region" description="Basic and acidic residues" evidence="3">
    <location>
        <begin position="43"/>
        <end position="58"/>
    </location>
</feature>
<dbReference type="HOGENOM" id="CLU_960913_0_0_1"/>